<accession>A0A0R1XN12</accession>
<evidence type="ECO:0000256" key="4">
    <source>
        <dbReference type="ARBA" id="ARBA00023239"/>
    </source>
</evidence>
<dbReference type="GO" id="GO:0042597">
    <property type="term" value="C:periplasmic space"/>
    <property type="evidence" value="ECO:0007669"/>
    <property type="project" value="UniProtKB-SubCell"/>
</dbReference>
<keyword evidence="4" id="KW-0456">Lyase</keyword>
<comment type="subcellular location">
    <subcellularLocation>
        <location evidence="1">Periplasm</location>
    </subcellularLocation>
</comment>
<keyword evidence="2" id="KW-0732">Signal</keyword>
<gene>
    <name evidence="7" type="ORF">FC91_GL002134</name>
</gene>
<dbReference type="Pfam" id="PF16889">
    <property type="entry name" value="Hepar_II_III_N"/>
    <property type="match status" value="1"/>
</dbReference>
<evidence type="ECO:0000313" key="7">
    <source>
        <dbReference type="EMBL" id="KRM28044.1"/>
    </source>
</evidence>
<name>A0A0R1XN12_9LACO</name>
<dbReference type="InterPro" id="IPR008929">
    <property type="entry name" value="Chondroitin_lyas"/>
</dbReference>
<evidence type="ECO:0000256" key="3">
    <source>
        <dbReference type="ARBA" id="ARBA00022764"/>
    </source>
</evidence>
<dbReference type="SUPFAM" id="SSF48230">
    <property type="entry name" value="Chondroitin AC/alginate lyase"/>
    <property type="match status" value="1"/>
</dbReference>
<dbReference type="PANTHER" id="PTHR39210:SF1">
    <property type="entry name" value="HEPARIN-SULFATE LYASE"/>
    <property type="match status" value="1"/>
</dbReference>
<dbReference type="InterPro" id="IPR012480">
    <property type="entry name" value="Hepar_II_III_C"/>
</dbReference>
<dbReference type="Gene3D" id="1.50.10.100">
    <property type="entry name" value="Chondroitin AC/alginate lyase"/>
    <property type="match status" value="1"/>
</dbReference>
<dbReference type="Pfam" id="PF07940">
    <property type="entry name" value="Hepar_II_III_C"/>
    <property type="match status" value="1"/>
</dbReference>
<dbReference type="InterPro" id="IPR031680">
    <property type="entry name" value="Hepar_II_III_N"/>
</dbReference>
<dbReference type="Gene3D" id="2.70.98.70">
    <property type="match status" value="1"/>
</dbReference>
<reference evidence="7 8" key="1">
    <citation type="journal article" date="2015" name="Genome Announc.">
        <title>Expanding the biotechnology potential of lactobacilli through comparative genomics of 213 strains and associated genera.</title>
        <authorList>
            <person name="Sun Z."/>
            <person name="Harris H.M."/>
            <person name="McCann A."/>
            <person name="Guo C."/>
            <person name="Argimon S."/>
            <person name="Zhang W."/>
            <person name="Yang X."/>
            <person name="Jeffery I.B."/>
            <person name="Cooney J.C."/>
            <person name="Kagawa T.F."/>
            <person name="Liu W."/>
            <person name="Song Y."/>
            <person name="Salvetti E."/>
            <person name="Wrobel A."/>
            <person name="Rasinkangas P."/>
            <person name="Parkhill J."/>
            <person name="Rea M.C."/>
            <person name="O'Sullivan O."/>
            <person name="Ritari J."/>
            <person name="Douillard F.P."/>
            <person name="Paul Ross R."/>
            <person name="Yang R."/>
            <person name="Briner A.E."/>
            <person name="Felis G.E."/>
            <person name="de Vos W.M."/>
            <person name="Barrangou R."/>
            <person name="Klaenhammer T.R."/>
            <person name="Caufield P.W."/>
            <person name="Cui Y."/>
            <person name="Zhang H."/>
            <person name="O'Toole P.W."/>
        </authorList>
    </citation>
    <scope>NUCLEOTIDE SEQUENCE [LARGE SCALE GENOMIC DNA]</scope>
    <source>
        <strain evidence="7 8">DSM 16991</strain>
    </source>
</reference>
<feature type="domain" description="Heparinase II/III-like C-terminal" evidence="5">
    <location>
        <begin position="374"/>
        <end position="561"/>
    </location>
</feature>
<evidence type="ECO:0000259" key="6">
    <source>
        <dbReference type="Pfam" id="PF16889"/>
    </source>
</evidence>
<dbReference type="AlphaFoldDB" id="A0A0R1XN12"/>
<dbReference type="Proteomes" id="UP000050949">
    <property type="component" value="Unassembled WGS sequence"/>
</dbReference>
<keyword evidence="3" id="KW-0574">Periplasm</keyword>
<evidence type="ECO:0000256" key="1">
    <source>
        <dbReference type="ARBA" id="ARBA00004418"/>
    </source>
</evidence>
<dbReference type="eggNOG" id="COG5360">
    <property type="taxonomic scope" value="Bacteria"/>
</dbReference>
<protein>
    <submittedName>
        <fullName evidence="7">Heparinase II III-like protein</fullName>
    </submittedName>
</protein>
<evidence type="ECO:0000256" key="2">
    <source>
        <dbReference type="ARBA" id="ARBA00022729"/>
    </source>
</evidence>
<proteinExistence type="predicted"/>
<dbReference type="GO" id="GO:0016829">
    <property type="term" value="F:lyase activity"/>
    <property type="evidence" value="ECO:0007669"/>
    <property type="project" value="UniProtKB-KW"/>
</dbReference>
<dbReference type="PANTHER" id="PTHR39210">
    <property type="entry name" value="HEPARIN-SULFATE LYASE"/>
    <property type="match status" value="1"/>
</dbReference>
<feature type="domain" description="Heparin-sulfate lyase N-terminal" evidence="6">
    <location>
        <begin position="42"/>
        <end position="301"/>
    </location>
</feature>
<organism evidence="7 8">
    <name type="scientific">Schleiferilactobacillus harbinensis DSM 16991</name>
    <dbReference type="NCBI Taxonomy" id="1122147"/>
    <lineage>
        <taxon>Bacteria</taxon>
        <taxon>Bacillati</taxon>
        <taxon>Bacillota</taxon>
        <taxon>Bacilli</taxon>
        <taxon>Lactobacillales</taxon>
        <taxon>Lactobacillaceae</taxon>
        <taxon>Schleiferilactobacillus</taxon>
    </lineage>
</organism>
<sequence>MYAFEDILESSKQVMAIEESWPQQVQHLIAQRRLDPAAAIENADRVMQREFIYDHPYDMEPTNVVYHMDPITWQQTPNGDPEWLYMLKRQEYLLDLLLASQAQDDPKYLADAKTLIIAWIDANLTLPKTWRTIDTGIRLMNWAPVVEALMQAEMLTAADQAKIQDVVTQQMAYLRAHFTDHYLLSNWGVLIVTGPLVYGVLHPGSLTAEDMQWAMQELETMCDLQITDDGVHWEQSALYFLEVWRDLLAVQIAFDRYRRPVPELVTRKLLAMDDFAAQYVLPNHQLRQVGDSDAVQIDRLIQTANMCLHRTTPLTPHMAPMLDYLLVSIGHLSHFHLTDFNYYPIHKVVDSPASGNYFGRSSWESDADYWHVINGNIGSGHGHANLGHFDLVLGGQSVVVDPGRYTYVDSPERRALKDAAAHNTVLLNGENYDPPTDSWSFQSLAEPQAGMVFHGPGLSVVTSIYRVAPAGGTPGTITRQFIWLTEEHTWIALDSAVAAGENQMTIPLNFAPELTVTAQGAGHWQAGSTTIISHAAGGTVSDELYSPKYNQLSKLQRLTLTQDFTDQGFNDLVIAPTGIWQDVSLLTSRQAGNTSAQVVDPRYCYGVRLTTPRGDKLYVVWQKENTTVGDLLYFVDDIPVFGNLTVIRQDHTGQISRQIVRL</sequence>
<dbReference type="EMBL" id="AZFW01000037">
    <property type="protein sequence ID" value="KRM28044.1"/>
    <property type="molecule type" value="Genomic_DNA"/>
</dbReference>
<comment type="caution">
    <text evidence="7">The sequence shown here is derived from an EMBL/GenBank/DDBJ whole genome shotgun (WGS) entry which is preliminary data.</text>
</comment>
<evidence type="ECO:0000259" key="5">
    <source>
        <dbReference type="Pfam" id="PF07940"/>
    </source>
</evidence>
<dbReference type="PATRIC" id="fig|1122147.4.peg.2207"/>
<evidence type="ECO:0000313" key="8">
    <source>
        <dbReference type="Proteomes" id="UP000050949"/>
    </source>
</evidence>